<evidence type="ECO:0000256" key="3">
    <source>
        <dbReference type="ARBA" id="ARBA00011209"/>
    </source>
</evidence>
<dbReference type="CDD" id="cd00769">
    <property type="entry name" value="PheRS_beta_core"/>
    <property type="match status" value="1"/>
</dbReference>
<dbReference type="InterPro" id="IPR009061">
    <property type="entry name" value="DNA-bd_dom_put_sf"/>
</dbReference>
<dbReference type="FunFam" id="2.40.50.140:FF:000045">
    <property type="entry name" value="Phenylalanine--tRNA ligase beta subunit"/>
    <property type="match status" value="1"/>
</dbReference>
<dbReference type="InterPro" id="IPR005146">
    <property type="entry name" value="B3/B4_tRNA-bd"/>
</dbReference>
<evidence type="ECO:0000259" key="18">
    <source>
        <dbReference type="PROSITE" id="PS51447"/>
    </source>
</evidence>
<evidence type="ECO:0000256" key="15">
    <source>
        <dbReference type="HAMAP-Rule" id="MF_00283"/>
    </source>
</evidence>
<evidence type="ECO:0000313" key="21">
    <source>
        <dbReference type="Proteomes" id="UP000198995"/>
    </source>
</evidence>
<proteinExistence type="inferred from homology"/>
<comment type="similarity">
    <text evidence="2 15">Belongs to the phenylalanyl-tRNA synthetase beta subunit family. Type 1 subfamily.</text>
</comment>
<evidence type="ECO:0000256" key="16">
    <source>
        <dbReference type="PROSITE-ProRule" id="PRU00209"/>
    </source>
</evidence>
<sequence>MLVSYNWLKEYVNITETPEALAEIITRAGVEIGGLAYPAKGISGVVVAEVLTCEPLPDSDHLHLCQVSLGSGEPVQVVCGAPNVAAGQKVCFAQVGAVLPGDFKIKKAKLRGVLSNGMICSMQELGVDDALVAPADKDGIRVLPADAPLGENAVTYLGLDDVIYDLDLTPNRSDCLSVYNVAREVGALLGRPVRPLDIAFNGQPAADEGIDVRVEAPELCHRYIGTRLLNVQAGRSPIWMEQRLQAAGMRPLGLLVDITNYVMLETGQPLHAFDEEDIAGREIIVRRAKDGETIVTLDGVSRALTEEMLLICDQDRAVGIAGVMGGENTEVKDQTRNIFLESAYFEPRNLRRTAQHLGLRTEASIRNEKGVSIKGVQTAACRAAALFERLAGATVVTPAVDKYPAEKAATVVPLRFARANAILGTDLPADEMVNYLDRLQFKLLSRDAEGLTVQVPDWRMDVSLEEDLIEEIARFYGYDNIPETLPFGSTNPGGLTEQQRLRETVTRHLASAGLHEVLTYSFVQEDFADQLALSPDDPRRQVIAIGNPLSAQLAVMRTTLLHSILETIRVNRSHQVADVAIFELANTYCADGELVAHHLATEEDHLVIALEGGSAKDWLGSRKNYDFYYLKGLIEQFFARLDLDGLRWEVRDDDPSWHPGRTATVYWHDLPLGVAGQIHPTVCQNYGLSEDIYACELNLMPLYAQKLQAPAAVTPSRYPAIMRDLALVVPTAISHEAIVHAIQAAASEDLKSVTLFDRYDGEQVAQGMASMAYSLAFQNNAQTLTDEMVEKDMAAIIAACRDLGATVRE</sequence>
<dbReference type="SUPFAM" id="SSF56037">
    <property type="entry name" value="PheT/TilS domain"/>
    <property type="match status" value="1"/>
</dbReference>
<dbReference type="InterPro" id="IPR004532">
    <property type="entry name" value="Phe-tRNA-ligase_IIc_bsu_bact"/>
</dbReference>
<dbReference type="SUPFAM" id="SSF54991">
    <property type="entry name" value="Anticodon-binding domain of PheRS"/>
    <property type="match status" value="1"/>
</dbReference>
<organism evidence="20 21">
    <name type="scientific">Peptococcus niger</name>
    <dbReference type="NCBI Taxonomy" id="2741"/>
    <lineage>
        <taxon>Bacteria</taxon>
        <taxon>Bacillati</taxon>
        <taxon>Bacillota</taxon>
        <taxon>Clostridia</taxon>
        <taxon>Eubacteriales</taxon>
        <taxon>Peptococcaceae</taxon>
        <taxon>Peptococcus</taxon>
    </lineage>
</organism>
<keyword evidence="11 16" id="KW-0694">RNA-binding</keyword>
<evidence type="ECO:0000256" key="9">
    <source>
        <dbReference type="ARBA" id="ARBA00022840"/>
    </source>
</evidence>
<dbReference type="GO" id="GO:0016740">
    <property type="term" value="F:transferase activity"/>
    <property type="evidence" value="ECO:0007669"/>
    <property type="project" value="UniProtKB-ARBA"/>
</dbReference>
<dbReference type="InterPro" id="IPR005147">
    <property type="entry name" value="tRNA_synthase_B5-dom"/>
</dbReference>
<dbReference type="FunFam" id="3.50.40.10:FF:000001">
    <property type="entry name" value="Phenylalanine--tRNA ligase beta subunit"/>
    <property type="match status" value="1"/>
</dbReference>
<evidence type="ECO:0000256" key="11">
    <source>
        <dbReference type="ARBA" id="ARBA00022884"/>
    </source>
</evidence>
<evidence type="ECO:0000256" key="4">
    <source>
        <dbReference type="ARBA" id="ARBA00022490"/>
    </source>
</evidence>
<evidence type="ECO:0000256" key="2">
    <source>
        <dbReference type="ARBA" id="ARBA00008653"/>
    </source>
</evidence>
<evidence type="ECO:0000313" key="20">
    <source>
        <dbReference type="EMBL" id="SDD72434.1"/>
    </source>
</evidence>
<dbReference type="SUPFAM" id="SSF55681">
    <property type="entry name" value="Class II aaRS and biotin synthetases"/>
    <property type="match status" value="1"/>
</dbReference>
<dbReference type="InterPro" id="IPR020825">
    <property type="entry name" value="Phe-tRNA_synthase-like_B3/B4"/>
</dbReference>
<dbReference type="InterPro" id="IPR012340">
    <property type="entry name" value="NA-bd_OB-fold"/>
</dbReference>
<evidence type="ECO:0000259" key="17">
    <source>
        <dbReference type="PROSITE" id="PS50886"/>
    </source>
</evidence>
<keyword evidence="10 15" id="KW-0460">Magnesium</keyword>
<dbReference type="PROSITE" id="PS51483">
    <property type="entry name" value="B5"/>
    <property type="match status" value="1"/>
</dbReference>
<evidence type="ECO:0000256" key="13">
    <source>
        <dbReference type="ARBA" id="ARBA00023146"/>
    </source>
</evidence>
<accession>A0A1G6X312</accession>
<dbReference type="InterPro" id="IPR045060">
    <property type="entry name" value="Phe-tRNA-ligase_IIc_bsu"/>
</dbReference>
<dbReference type="Gene3D" id="3.30.930.10">
    <property type="entry name" value="Bira Bifunctional Protein, Domain 2"/>
    <property type="match status" value="1"/>
</dbReference>
<dbReference type="OrthoDB" id="9805455at2"/>
<dbReference type="GO" id="GO:0005524">
    <property type="term" value="F:ATP binding"/>
    <property type="evidence" value="ECO:0007669"/>
    <property type="project" value="UniProtKB-UniRule"/>
</dbReference>
<dbReference type="GO" id="GO:0140096">
    <property type="term" value="F:catalytic activity, acting on a protein"/>
    <property type="evidence" value="ECO:0007669"/>
    <property type="project" value="UniProtKB-ARBA"/>
</dbReference>
<dbReference type="InterPro" id="IPR005121">
    <property type="entry name" value="Fdx_antiC-bd"/>
</dbReference>
<dbReference type="SMART" id="SM00896">
    <property type="entry name" value="FDX-ACB"/>
    <property type="match status" value="1"/>
</dbReference>
<dbReference type="InterPro" id="IPR033714">
    <property type="entry name" value="tRNA_bind_bactPheRS"/>
</dbReference>
<evidence type="ECO:0000256" key="5">
    <source>
        <dbReference type="ARBA" id="ARBA00022555"/>
    </source>
</evidence>
<dbReference type="Gene3D" id="3.30.56.10">
    <property type="match status" value="2"/>
</dbReference>
<dbReference type="Gene3D" id="2.40.50.140">
    <property type="entry name" value="Nucleic acid-binding proteins"/>
    <property type="match status" value="1"/>
</dbReference>
<dbReference type="NCBIfam" id="NF045760">
    <property type="entry name" value="YtpR"/>
    <property type="match status" value="1"/>
</dbReference>
<keyword evidence="13 15" id="KW-0030">Aminoacyl-tRNA synthetase</keyword>
<keyword evidence="5 16" id="KW-0820">tRNA-binding</keyword>
<dbReference type="GO" id="GO:0000287">
    <property type="term" value="F:magnesium ion binding"/>
    <property type="evidence" value="ECO:0007669"/>
    <property type="project" value="UniProtKB-UniRule"/>
</dbReference>
<dbReference type="InterPro" id="IPR045864">
    <property type="entry name" value="aa-tRNA-synth_II/BPL/LPL"/>
</dbReference>
<dbReference type="PANTHER" id="PTHR10947">
    <property type="entry name" value="PHENYLALANYL-TRNA SYNTHETASE BETA CHAIN AND LEUCINE-RICH REPEAT-CONTAINING PROTEIN 47"/>
    <property type="match status" value="1"/>
</dbReference>
<dbReference type="Proteomes" id="UP000198995">
    <property type="component" value="Unassembled WGS sequence"/>
</dbReference>
<feature type="domain" description="B5" evidence="19">
    <location>
        <begin position="407"/>
        <end position="483"/>
    </location>
</feature>
<evidence type="ECO:0000256" key="12">
    <source>
        <dbReference type="ARBA" id="ARBA00022917"/>
    </source>
</evidence>
<dbReference type="Pfam" id="PF03484">
    <property type="entry name" value="B5"/>
    <property type="match status" value="1"/>
</dbReference>
<feature type="domain" description="FDX-ACB" evidence="18">
    <location>
        <begin position="716"/>
        <end position="808"/>
    </location>
</feature>
<dbReference type="Pfam" id="PF17759">
    <property type="entry name" value="tRNA_synthFbeta"/>
    <property type="match status" value="1"/>
</dbReference>
<dbReference type="NCBIfam" id="TIGR00472">
    <property type="entry name" value="pheT_bact"/>
    <property type="match status" value="1"/>
</dbReference>
<keyword evidence="21" id="KW-1185">Reference proteome</keyword>
<dbReference type="GO" id="GO:0000049">
    <property type="term" value="F:tRNA binding"/>
    <property type="evidence" value="ECO:0007669"/>
    <property type="project" value="UniProtKB-UniRule"/>
</dbReference>
<dbReference type="AlphaFoldDB" id="A0A1G6X312"/>
<dbReference type="PANTHER" id="PTHR10947:SF0">
    <property type="entry name" value="PHENYLALANINE--TRNA LIGASE BETA SUBUNIT"/>
    <property type="match status" value="1"/>
</dbReference>
<comment type="cofactor">
    <cofactor evidence="15">
        <name>Mg(2+)</name>
        <dbReference type="ChEBI" id="CHEBI:18420"/>
    </cofactor>
    <text evidence="15">Binds 2 magnesium ions per tetramer.</text>
</comment>
<evidence type="ECO:0000256" key="8">
    <source>
        <dbReference type="ARBA" id="ARBA00022741"/>
    </source>
</evidence>
<dbReference type="SMART" id="SM00873">
    <property type="entry name" value="B3_4"/>
    <property type="match status" value="1"/>
</dbReference>
<dbReference type="Gene3D" id="3.30.70.380">
    <property type="entry name" value="Ferrodoxin-fold anticodon-binding domain"/>
    <property type="match status" value="1"/>
</dbReference>
<dbReference type="FunFam" id="3.30.70.380:FF:000001">
    <property type="entry name" value="Phenylalanine--tRNA ligase beta subunit"/>
    <property type="match status" value="1"/>
</dbReference>
<dbReference type="CDD" id="cd02796">
    <property type="entry name" value="tRNA_bind_bactPheRS"/>
    <property type="match status" value="1"/>
</dbReference>
<dbReference type="SUPFAM" id="SSF46955">
    <property type="entry name" value="Putative DNA-binding domain"/>
    <property type="match status" value="1"/>
</dbReference>
<dbReference type="RefSeq" id="WP_091791822.1">
    <property type="nucleotide sequence ID" value="NZ_FNAF01000006.1"/>
</dbReference>
<dbReference type="PROSITE" id="PS50886">
    <property type="entry name" value="TRBD"/>
    <property type="match status" value="1"/>
</dbReference>
<comment type="subunit">
    <text evidence="3 15">Tetramer of two alpha and two beta subunits.</text>
</comment>
<dbReference type="GO" id="GO:0009328">
    <property type="term" value="C:phenylalanine-tRNA ligase complex"/>
    <property type="evidence" value="ECO:0007669"/>
    <property type="project" value="TreeGrafter"/>
</dbReference>
<feature type="binding site" evidence="15">
    <location>
        <position position="461"/>
    </location>
    <ligand>
        <name>Mg(2+)</name>
        <dbReference type="ChEBI" id="CHEBI:18420"/>
        <note>shared with alpha subunit</note>
    </ligand>
</feature>
<dbReference type="PROSITE" id="PS51447">
    <property type="entry name" value="FDX_ACB"/>
    <property type="match status" value="1"/>
</dbReference>
<feature type="binding site" evidence="15">
    <location>
        <position position="470"/>
    </location>
    <ligand>
        <name>Mg(2+)</name>
        <dbReference type="ChEBI" id="CHEBI:18420"/>
        <note>shared with alpha subunit</note>
    </ligand>
</feature>
<evidence type="ECO:0000259" key="19">
    <source>
        <dbReference type="PROSITE" id="PS51483"/>
    </source>
</evidence>
<feature type="binding site" evidence="15">
    <location>
        <position position="467"/>
    </location>
    <ligand>
        <name>Mg(2+)</name>
        <dbReference type="ChEBI" id="CHEBI:18420"/>
        <note>shared with alpha subunit</note>
    </ligand>
</feature>
<gene>
    <name evidence="15" type="primary">pheT</name>
    <name evidence="20" type="ORF">SAMN04489866_10638</name>
</gene>
<name>A0A1G6X312_PEPNI</name>
<evidence type="ECO:0000256" key="7">
    <source>
        <dbReference type="ARBA" id="ARBA00022723"/>
    </source>
</evidence>
<dbReference type="Pfam" id="PF01588">
    <property type="entry name" value="tRNA_bind"/>
    <property type="match status" value="1"/>
</dbReference>
<dbReference type="GO" id="GO:0006432">
    <property type="term" value="P:phenylalanyl-tRNA aminoacylation"/>
    <property type="evidence" value="ECO:0007669"/>
    <property type="project" value="UniProtKB-UniRule"/>
</dbReference>
<evidence type="ECO:0000256" key="14">
    <source>
        <dbReference type="ARBA" id="ARBA00049255"/>
    </source>
</evidence>
<protein>
    <recommendedName>
        <fullName evidence="15">Phenylalanine--tRNA ligase beta subunit</fullName>
        <ecNumber evidence="15">6.1.1.20</ecNumber>
    </recommendedName>
    <alternativeName>
        <fullName evidence="15">Phenylalanyl-tRNA synthetase beta subunit</fullName>
        <shortName evidence="15">PheRS</shortName>
    </alternativeName>
</protein>
<dbReference type="Pfam" id="PF03483">
    <property type="entry name" value="B3_4"/>
    <property type="match status" value="1"/>
</dbReference>
<comment type="catalytic activity">
    <reaction evidence="14 15">
        <text>tRNA(Phe) + L-phenylalanine + ATP = L-phenylalanyl-tRNA(Phe) + AMP + diphosphate + H(+)</text>
        <dbReference type="Rhea" id="RHEA:19413"/>
        <dbReference type="Rhea" id="RHEA-COMP:9668"/>
        <dbReference type="Rhea" id="RHEA-COMP:9699"/>
        <dbReference type="ChEBI" id="CHEBI:15378"/>
        <dbReference type="ChEBI" id="CHEBI:30616"/>
        <dbReference type="ChEBI" id="CHEBI:33019"/>
        <dbReference type="ChEBI" id="CHEBI:58095"/>
        <dbReference type="ChEBI" id="CHEBI:78442"/>
        <dbReference type="ChEBI" id="CHEBI:78531"/>
        <dbReference type="ChEBI" id="CHEBI:456215"/>
        <dbReference type="EC" id="6.1.1.20"/>
    </reaction>
</comment>
<dbReference type="SUPFAM" id="SSF50249">
    <property type="entry name" value="Nucleic acid-binding proteins"/>
    <property type="match status" value="1"/>
</dbReference>
<dbReference type="InterPro" id="IPR041616">
    <property type="entry name" value="PheRS_beta_core"/>
</dbReference>
<evidence type="ECO:0000256" key="6">
    <source>
        <dbReference type="ARBA" id="ARBA00022598"/>
    </source>
</evidence>
<dbReference type="GO" id="GO:0004826">
    <property type="term" value="F:phenylalanine-tRNA ligase activity"/>
    <property type="evidence" value="ECO:0007669"/>
    <property type="project" value="UniProtKB-UniRule"/>
</dbReference>
<reference evidence="20 21" key="1">
    <citation type="submission" date="2016-10" db="EMBL/GenBank/DDBJ databases">
        <authorList>
            <person name="de Groot N.N."/>
        </authorList>
    </citation>
    <scope>NUCLEOTIDE SEQUENCE [LARGE SCALE GENOMIC DNA]</scope>
    <source>
        <strain evidence="20 21">DSM 20475</strain>
    </source>
</reference>
<keyword evidence="7 15" id="KW-0479">Metal-binding</keyword>
<keyword evidence="12 15" id="KW-0648">Protein biosynthesis</keyword>
<dbReference type="HAMAP" id="MF_00283">
    <property type="entry name" value="Phe_tRNA_synth_beta1"/>
    <property type="match status" value="1"/>
</dbReference>
<keyword evidence="6 15" id="KW-0436">Ligase</keyword>
<dbReference type="InterPro" id="IPR002547">
    <property type="entry name" value="tRNA-bd_dom"/>
</dbReference>
<dbReference type="Pfam" id="PF03147">
    <property type="entry name" value="FDX-ACB"/>
    <property type="match status" value="1"/>
</dbReference>
<dbReference type="Gene3D" id="3.50.40.10">
    <property type="entry name" value="Phenylalanyl-trna Synthetase, Chain B, domain 3"/>
    <property type="match status" value="1"/>
</dbReference>
<dbReference type="EMBL" id="FNAF01000006">
    <property type="protein sequence ID" value="SDD72434.1"/>
    <property type="molecule type" value="Genomic_DNA"/>
</dbReference>
<keyword evidence="4 15" id="KW-0963">Cytoplasm</keyword>
<comment type="subcellular location">
    <subcellularLocation>
        <location evidence="1 15">Cytoplasm</location>
    </subcellularLocation>
</comment>
<feature type="binding site" evidence="15">
    <location>
        <position position="471"/>
    </location>
    <ligand>
        <name>Mg(2+)</name>
        <dbReference type="ChEBI" id="CHEBI:18420"/>
        <note>shared with alpha subunit</note>
    </ligand>
</feature>
<keyword evidence="8 15" id="KW-0547">Nucleotide-binding</keyword>
<dbReference type="EC" id="6.1.1.20" evidence="15"/>
<keyword evidence="9 15" id="KW-0067">ATP-binding</keyword>
<feature type="domain" description="TRNA-binding" evidence="17">
    <location>
        <begin position="39"/>
        <end position="154"/>
    </location>
</feature>
<dbReference type="STRING" id="2741.SAMN04489866_10638"/>
<evidence type="ECO:0000256" key="10">
    <source>
        <dbReference type="ARBA" id="ARBA00022842"/>
    </source>
</evidence>
<evidence type="ECO:0000256" key="1">
    <source>
        <dbReference type="ARBA" id="ARBA00004496"/>
    </source>
</evidence>
<dbReference type="SMART" id="SM00874">
    <property type="entry name" value="B5"/>
    <property type="match status" value="1"/>
</dbReference>
<dbReference type="InterPro" id="IPR036690">
    <property type="entry name" value="Fdx_antiC-bd_sf"/>
</dbReference>